<keyword evidence="5" id="KW-0408">Iron</keyword>
<name>A0A1H3I1B1_9EURY</name>
<feature type="transmembrane region" description="Helical" evidence="6">
    <location>
        <begin position="520"/>
        <end position="543"/>
    </location>
</feature>
<comment type="subcellular location">
    <subcellularLocation>
        <location evidence="1">Membrane</location>
        <topology evidence="1">Multi-pass membrane protein</topology>
    </subcellularLocation>
</comment>
<proteinExistence type="inferred from homology"/>
<evidence type="ECO:0000313" key="8">
    <source>
        <dbReference type="EMBL" id="SDY20868.1"/>
    </source>
</evidence>
<feature type="transmembrane region" description="Helical" evidence="6">
    <location>
        <begin position="17"/>
        <end position="38"/>
    </location>
</feature>
<gene>
    <name evidence="8" type="ORF">SAMN04487946_108155</name>
</gene>
<keyword evidence="4 6" id="KW-0472">Membrane</keyword>
<dbReference type="GO" id="GO:0016020">
    <property type="term" value="C:membrane"/>
    <property type="evidence" value="ECO:0007669"/>
    <property type="project" value="UniProtKB-SubCell"/>
</dbReference>
<dbReference type="GO" id="GO:0020037">
    <property type="term" value="F:heme binding"/>
    <property type="evidence" value="ECO:0007669"/>
    <property type="project" value="InterPro"/>
</dbReference>
<feature type="transmembrane region" description="Helical" evidence="6">
    <location>
        <begin position="340"/>
        <end position="360"/>
    </location>
</feature>
<dbReference type="GO" id="GO:0009060">
    <property type="term" value="P:aerobic respiration"/>
    <property type="evidence" value="ECO:0007669"/>
    <property type="project" value="InterPro"/>
</dbReference>
<feature type="transmembrane region" description="Helical" evidence="6">
    <location>
        <begin position="298"/>
        <end position="319"/>
    </location>
</feature>
<dbReference type="InterPro" id="IPR023616">
    <property type="entry name" value="Cyt_c_oxase-like_su1_dom"/>
</dbReference>
<feature type="transmembrane region" description="Helical" evidence="6">
    <location>
        <begin position="93"/>
        <end position="118"/>
    </location>
</feature>
<keyword evidence="2 5" id="KW-0812">Transmembrane</keyword>
<evidence type="ECO:0000256" key="4">
    <source>
        <dbReference type="ARBA" id="ARBA00023136"/>
    </source>
</evidence>
<feature type="transmembrane region" description="Helical" evidence="6">
    <location>
        <begin position="412"/>
        <end position="432"/>
    </location>
</feature>
<dbReference type="EMBL" id="FNPB01000008">
    <property type="protein sequence ID" value="SDY20868.1"/>
    <property type="molecule type" value="Genomic_DNA"/>
</dbReference>
<keyword evidence="5" id="KW-0679">Respiratory chain</keyword>
<feature type="transmembrane region" description="Helical" evidence="6">
    <location>
        <begin position="181"/>
        <end position="204"/>
    </location>
</feature>
<organism evidence="8 9">
    <name type="scientific">Halobellus clavatus</name>
    <dbReference type="NCBI Taxonomy" id="660517"/>
    <lineage>
        <taxon>Archaea</taxon>
        <taxon>Methanobacteriati</taxon>
        <taxon>Methanobacteriota</taxon>
        <taxon>Stenosarchaea group</taxon>
        <taxon>Halobacteria</taxon>
        <taxon>Halobacteriales</taxon>
        <taxon>Haloferacaceae</taxon>
        <taxon>Halobellus</taxon>
    </lineage>
</organism>
<feature type="transmembrane region" description="Helical" evidence="6">
    <location>
        <begin position="58"/>
        <end position="81"/>
    </location>
</feature>
<dbReference type="PROSITE" id="PS00077">
    <property type="entry name" value="COX1_CUB"/>
    <property type="match status" value="1"/>
</dbReference>
<evidence type="ECO:0000256" key="2">
    <source>
        <dbReference type="ARBA" id="ARBA00022692"/>
    </source>
</evidence>
<keyword evidence="5" id="KW-0249">Electron transport</keyword>
<feature type="transmembrane region" description="Helical" evidence="6">
    <location>
        <begin position="224"/>
        <end position="246"/>
    </location>
</feature>
<dbReference type="Proteomes" id="UP000199170">
    <property type="component" value="Unassembled WGS sequence"/>
</dbReference>
<evidence type="ECO:0000313" key="9">
    <source>
        <dbReference type="Proteomes" id="UP000199170"/>
    </source>
</evidence>
<keyword evidence="5" id="KW-0813">Transport</keyword>
<dbReference type="InterPro" id="IPR000883">
    <property type="entry name" value="Cyt_C_Oxase_1"/>
</dbReference>
<feature type="domain" description="Cytochrome oxidase subunit I profile" evidence="7">
    <location>
        <begin position="4"/>
        <end position="517"/>
    </location>
</feature>
<keyword evidence="5" id="KW-0479">Metal-binding</keyword>
<evidence type="ECO:0000256" key="5">
    <source>
        <dbReference type="RuleBase" id="RU000370"/>
    </source>
</evidence>
<dbReference type="OrthoDB" id="28065at2157"/>
<dbReference type="InterPro" id="IPR036927">
    <property type="entry name" value="Cyt_c_oxase-like_su1_sf"/>
</dbReference>
<reference evidence="9" key="1">
    <citation type="submission" date="2016-10" db="EMBL/GenBank/DDBJ databases">
        <authorList>
            <person name="Varghese N."/>
            <person name="Submissions S."/>
        </authorList>
    </citation>
    <scope>NUCLEOTIDE SEQUENCE [LARGE SCALE GENOMIC DNA]</scope>
    <source>
        <strain evidence="9">CGMCC 1.10118</strain>
    </source>
</reference>
<dbReference type="PANTHER" id="PTHR10422:SF40">
    <property type="entry name" value="CYTOCHROME C OXIDASE SUBUNIT I"/>
    <property type="match status" value="1"/>
</dbReference>
<accession>A0A1H3I1B1</accession>
<dbReference type="InterPro" id="IPR023615">
    <property type="entry name" value="Cyt_c_Oxase_su1_BS"/>
</dbReference>
<dbReference type="PANTHER" id="PTHR10422">
    <property type="entry name" value="CYTOCHROME C OXIDASE SUBUNIT 1"/>
    <property type="match status" value="1"/>
</dbReference>
<dbReference type="Pfam" id="PF00115">
    <property type="entry name" value="COX1"/>
    <property type="match status" value="1"/>
</dbReference>
<dbReference type="PRINTS" id="PR01165">
    <property type="entry name" value="CYCOXIDASEI"/>
</dbReference>
<evidence type="ECO:0000259" key="7">
    <source>
        <dbReference type="PROSITE" id="PS50855"/>
    </source>
</evidence>
<evidence type="ECO:0000256" key="1">
    <source>
        <dbReference type="ARBA" id="ARBA00004141"/>
    </source>
</evidence>
<evidence type="ECO:0000256" key="3">
    <source>
        <dbReference type="ARBA" id="ARBA00022989"/>
    </source>
</evidence>
<feature type="transmembrane region" description="Helical" evidence="6">
    <location>
        <begin position="258"/>
        <end position="278"/>
    </location>
</feature>
<keyword evidence="9" id="KW-1185">Reference proteome</keyword>
<feature type="transmembrane region" description="Helical" evidence="6">
    <location>
        <begin position="380"/>
        <end position="400"/>
    </location>
</feature>
<sequence length="600" mass="65292">MATFVDRYPDEAKVVQASFAVAFIALGIGAFFGLIQALHRTNILRVIDSVDYYTLLTAHGVLLALVFTIFFLVGVFTWAIAKGFERPLPDIRLTWAWFGLMTTGTVLTAVAILAGLVPEIPMSADVLYTFYAPLEAHPAFYIGLAMFIVGTWMAGADWFLAYRDWRGDNPDERIPLQPFMVLTTMIMWYVSTLGVAVAVVFFLIPWSLGLIETVNPLLTRTLFWYFGHPVVYFWLMPAYLLWYTVLPKLAGGRLFSDPLARVVFVLFVLLSTPVGIHHQYVDPGIAEGFKFIAMTNTMFLLLPSLLTAFTVVASVEHGARQRGGEGYLSWLGALPWRDPAFAGMALAGLMFAAGGFSGMVNAGMNINYLVHNTLWVPGHFHMTVGTAVALTMMAGTYWLLPQITGKTVYSRPIGLFQVVLWFIGMVFMSNAMHRGGLLGIPRRTAEPQYQNFDFAAAVGSVGEIRMQIAFGGLLLFLSVVFFLFNVAATWAEDRVDTPVDDTIPAPLSPPSGAPLILDNLALWTGIAVVLVVLAYTLPLASIVTDSGLLGSSPGFPVAISLEALAEAAASALPHVSLDAAAGLRPLDVAAEAAETLEVSR</sequence>
<comment type="similarity">
    <text evidence="5">Belongs to the heme-copper respiratory oxidase family.</text>
</comment>
<dbReference type="AlphaFoldDB" id="A0A1H3I1B1"/>
<dbReference type="Gene3D" id="1.20.210.10">
    <property type="entry name" value="Cytochrome c oxidase-like, subunit I domain"/>
    <property type="match status" value="1"/>
</dbReference>
<protein>
    <submittedName>
        <fullName evidence="8">Cytochrome c oxidase subunit 1</fullName>
    </submittedName>
</protein>
<feature type="transmembrane region" description="Helical" evidence="6">
    <location>
        <begin position="138"/>
        <end position="160"/>
    </location>
</feature>
<dbReference type="GO" id="GO:0004129">
    <property type="term" value="F:cytochrome-c oxidase activity"/>
    <property type="evidence" value="ECO:0007669"/>
    <property type="project" value="InterPro"/>
</dbReference>
<evidence type="ECO:0000256" key="6">
    <source>
        <dbReference type="SAM" id="Phobius"/>
    </source>
</evidence>
<keyword evidence="5" id="KW-0349">Heme</keyword>
<dbReference type="SUPFAM" id="SSF81442">
    <property type="entry name" value="Cytochrome c oxidase subunit I-like"/>
    <property type="match status" value="1"/>
</dbReference>
<feature type="transmembrane region" description="Helical" evidence="6">
    <location>
        <begin position="468"/>
        <end position="488"/>
    </location>
</feature>
<dbReference type="RefSeq" id="WP_089767739.1">
    <property type="nucleotide sequence ID" value="NZ_FNPB01000008.1"/>
</dbReference>
<dbReference type="InterPro" id="IPR033943">
    <property type="entry name" value="Ba3-like_Oxidase_I"/>
</dbReference>
<dbReference type="STRING" id="660517.SAMN04487946_108155"/>
<dbReference type="PROSITE" id="PS50855">
    <property type="entry name" value="COX1"/>
    <property type="match status" value="1"/>
</dbReference>
<dbReference type="CDD" id="cd01660">
    <property type="entry name" value="ba3-like_Oxidase_I"/>
    <property type="match status" value="1"/>
</dbReference>
<keyword evidence="3 6" id="KW-1133">Transmembrane helix</keyword>